<dbReference type="RefSeq" id="WP_002885567.1">
    <property type="nucleotide sequence ID" value="NZ_AP031488.1"/>
</dbReference>
<dbReference type="NCBIfam" id="TIGR00496">
    <property type="entry name" value="frr"/>
    <property type="match status" value="1"/>
</dbReference>
<comment type="function">
    <text evidence="5">Responsible for the release of ribosomes from messenger RNA at the termination of protein biosynthesis. May increase the efficiency of translation by recycling ribosomes from one round of translation to another.</text>
</comment>
<reference evidence="9" key="6">
    <citation type="submission" date="2023-01" db="EMBL/GenBank/DDBJ databases">
        <title>Human gut microbiome strain richness.</title>
        <authorList>
            <person name="Chen-Liaw A."/>
        </authorList>
    </citation>
    <scope>NUCLEOTIDE SEQUENCE</scope>
    <source>
        <strain evidence="10">1001095st1_G4_1001095IJ_161003</strain>
        <strain evidence="9">1001283st1_B9_1001283B150217_161031</strain>
    </source>
</reference>
<keyword evidence="6" id="KW-0175">Coiled coil</keyword>
<dbReference type="EMBL" id="WMYO01000006">
    <property type="protein sequence ID" value="MTR28063.1"/>
    <property type="molecule type" value="Genomic_DNA"/>
</dbReference>
<dbReference type="InterPro" id="IPR002661">
    <property type="entry name" value="Ribosome_recyc_fac"/>
</dbReference>
<dbReference type="Gene3D" id="3.30.1360.40">
    <property type="match status" value="1"/>
</dbReference>
<evidence type="ECO:0000313" key="8">
    <source>
        <dbReference type="EMBL" id="KEO45294.1"/>
    </source>
</evidence>
<dbReference type="GO" id="GO:0005737">
    <property type="term" value="C:cytoplasm"/>
    <property type="evidence" value="ECO:0007669"/>
    <property type="project" value="UniProtKB-SubCell"/>
</dbReference>
<dbReference type="EMBL" id="JAQMJT010000009">
    <property type="protein sequence ID" value="MDB8614384.1"/>
    <property type="molecule type" value="Genomic_DNA"/>
</dbReference>
<reference evidence="14 17" key="4">
    <citation type="submission" date="2019-06" db="EMBL/GenBank/DDBJ databases">
        <title>Genome Announcement To Ensure Probiotic Safety of Streptococcus salivarius UBSS01.</title>
        <authorList>
            <person name="Sulthana A."/>
            <person name="Lakshmi S.G."/>
            <person name="Madempudi R.S."/>
        </authorList>
    </citation>
    <scope>NUCLEOTIDE SEQUENCE [LARGE SCALE GENOMIC DNA]</scope>
    <source>
        <strain evidence="14 17">UBSS01</strain>
    </source>
</reference>
<evidence type="ECO:0000313" key="19">
    <source>
        <dbReference type="Proteomes" id="UP000516705"/>
    </source>
</evidence>
<dbReference type="FunFam" id="1.10.132.20:FF:000001">
    <property type="entry name" value="Ribosome-recycling factor"/>
    <property type="match status" value="1"/>
</dbReference>
<dbReference type="KEGG" id="ssah:HSISS4_00355"/>
<evidence type="ECO:0000313" key="13">
    <source>
        <dbReference type="EMBL" id="QMI50457.1"/>
    </source>
</evidence>
<evidence type="ECO:0000313" key="12">
    <source>
        <dbReference type="EMBL" id="PZD56488.1"/>
    </source>
</evidence>
<dbReference type="Proteomes" id="UP001212483">
    <property type="component" value="Unassembled WGS sequence"/>
</dbReference>
<reference evidence="8 15" key="1">
    <citation type="submission" date="2014-04" db="EMBL/GenBank/DDBJ databases">
        <title>Variable characteristics of bacteriocin-producing Streptococcus salivarius strains isolated from Malaysian subjects.</title>
        <authorList>
            <person name="Philip K."/>
            <person name="Barbour A."/>
        </authorList>
    </citation>
    <scope>NUCLEOTIDE SEQUENCE [LARGE SCALE GENOMIC DNA]</scope>
    <source>
        <strain evidence="8 15">NU10</strain>
    </source>
</reference>
<dbReference type="SUPFAM" id="SSF55194">
    <property type="entry name" value="Ribosome recycling factor, RRF"/>
    <property type="match status" value="1"/>
</dbReference>
<evidence type="ECO:0000256" key="3">
    <source>
        <dbReference type="ARBA" id="ARBA00022490"/>
    </source>
</evidence>
<dbReference type="AlphaFoldDB" id="A0A074IXH2"/>
<dbReference type="InterPro" id="IPR023584">
    <property type="entry name" value="Ribosome_recyc_fac_dom"/>
</dbReference>
<organism evidence="8 15">
    <name type="scientific">Streptococcus salivarius</name>
    <dbReference type="NCBI Taxonomy" id="1304"/>
    <lineage>
        <taxon>Bacteria</taxon>
        <taxon>Bacillati</taxon>
        <taxon>Bacillota</taxon>
        <taxon>Bacilli</taxon>
        <taxon>Lactobacillales</taxon>
        <taxon>Streptococcaceae</taxon>
        <taxon>Streptococcus</taxon>
    </lineage>
</organism>
<feature type="domain" description="Ribosome recycling factor" evidence="7">
    <location>
        <begin position="21"/>
        <end position="183"/>
    </location>
</feature>
<dbReference type="Proteomes" id="UP000248776">
    <property type="component" value="Unassembled WGS sequence"/>
</dbReference>
<keyword evidence="3 5" id="KW-0963">Cytoplasm</keyword>
<dbReference type="Proteomes" id="UP001210204">
    <property type="component" value="Unassembled WGS sequence"/>
</dbReference>
<evidence type="ECO:0000313" key="16">
    <source>
        <dbReference type="Proteomes" id="UP000248776"/>
    </source>
</evidence>
<feature type="coiled-coil region" evidence="6">
    <location>
        <begin position="132"/>
        <end position="173"/>
    </location>
</feature>
<evidence type="ECO:0000256" key="6">
    <source>
        <dbReference type="SAM" id="Coils"/>
    </source>
</evidence>
<proteinExistence type="inferred from homology"/>
<dbReference type="EMBL" id="CP054153">
    <property type="protein sequence ID" value="QMI50457.1"/>
    <property type="molecule type" value="Genomic_DNA"/>
</dbReference>
<dbReference type="EMBL" id="JAQMJO010000001">
    <property type="protein sequence ID" value="MDB8605268.1"/>
    <property type="molecule type" value="Genomic_DNA"/>
</dbReference>
<sequence length="185" mass="20507">MTNAIIEKAKERFAHSHESLAREFGSIRAGRANASLLDRITVEYYGAPTPLNQLASITVPEARVLLISPFDKGSIADIERAINESDLGINPANDGSVVRLVIPALTEETRKELAKEVKKVGENAKIAIRNIRRDAMDEAKKQEKDKEITEDQLKALEKDIQKATDDAVKKIDSMTAEKEKELLTV</sequence>
<dbReference type="Proteomes" id="UP000439678">
    <property type="component" value="Unassembled WGS sequence"/>
</dbReference>
<dbReference type="InterPro" id="IPR036191">
    <property type="entry name" value="RRF_sf"/>
</dbReference>
<evidence type="ECO:0000256" key="4">
    <source>
        <dbReference type="ARBA" id="ARBA00022917"/>
    </source>
</evidence>
<dbReference type="HAMAP" id="MF_00040">
    <property type="entry name" value="RRF"/>
    <property type="match status" value="1"/>
</dbReference>
<name>A0A074IXH2_STRSL</name>
<accession>A0A074IXH2</accession>
<dbReference type="Proteomes" id="UP000027855">
    <property type="component" value="Unassembled WGS sequence"/>
</dbReference>
<protein>
    <recommendedName>
        <fullName evidence="5">Ribosome-recycling factor</fullName>
        <shortName evidence="5">RRF</shortName>
    </recommendedName>
    <alternativeName>
        <fullName evidence="5">Ribosome-releasing factor</fullName>
    </alternativeName>
</protein>
<evidence type="ECO:0000313" key="9">
    <source>
        <dbReference type="EMBL" id="MDB8605268.1"/>
    </source>
</evidence>
<dbReference type="Pfam" id="PF01765">
    <property type="entry name" value="RRF"/>
    <property type="match status" value="1"/>
</dbReference>
<dbReference type="GO" id="GO:0043023">
    <property type="term" value="F:ribosomal large subunit binding"/>
    <property type="evidence" value="ECO:0007669"/>
    <property type="project" value="TreeGrafter"/>
</dbReference>
<reference evidence="13 19" key="5">
    <citation type="journal article" date="2020" name="Microbiol. Resour. Announc.">
        <title>Complete Genome Sequence of Streptococcus salivarius DB-B5, a Novel Probiotic Candidate Isolated from the Supragingival Plaque of a Healthy Female Subject.</title>
        <authorList>
            <person name="Fields F.R."/>
            <person name="Li X."/>
            <person name="Navarre W.W."/>
            <person name="Naito M."/>
        </authorList>
    </citation>
    <scope>NUCLEOTIDE SEQUENCE [LARGE SCALE GENOMIC DNA]</scope>
    <source>
        <strain evidence="13 19">DB-B5</strain>
    </source>
</reference>
<evidence type="ECO:0000313" key="11">
    <source>
        <dbReference type="EMBL" id="MTR28063.1"/>
    </source>
</evidence>
<evidence type="ECO:0000256" key="2">
    <source>
        <dbReference type="ARBA" id="ARBA00005912"/>
    </source>
</evidence>
<reference evidence="11 18" key="3">
    <citation type="journal article" date="2019" name="Nat. Med.">
        <title>A library of human gut bacterial isolates paired with longitudinal multiomics data enables mechanistic microbiome research.</title>
        <authorList>
            <person name="Poyet M."/>
            <person name="Groussin M."/>
            <person name="Gibbons S.M."/>
            <person name="Avila-Pacheco J."/>
            <person name="Jiang X."/>
            <person name="Kearney S.M."/>
            <person name="Perrotta A.R."/>
            <person name="Berdy B."/>
            <person name="Zhao S."/>
            <person name="Lieberman T.D."/>
            <person name="Swanson P.K."/>
            <person name="Smith M."/>
            <person name="Roesemann S."/>
            <person name="Alexander J.E."/>
            <person name="Rich S.A."/>
            <person name="Livny J."/>
            <person name="Vlamakis H."/>
            <person name="Clish C."/>
            <person name="Bullock K."/>
            <person name="Deik A."/>
            <person name="Scott J."/>
            <person name="Pierce K.A."/>
            <person name="Xavier R.J."/>
            <person name="Alm E.J."/>
        </authorList>
    </citation>
    <scope>NUCLEOTIDE SEQUENCE [LARGE SCALE GENOMIC DNA]</scope>
    <source>
        <strain evidence="11 18">BIOML-A4</strain>
    </source>
</reference>
<evidence type="ECO:0000313" key="15">
    <source>
        <dbReference type="Proteomes" id="UP000027855"/>
    </source>
</evidence>
<evidence type="ECO:0000313" key="18">
    <source>
        <dbReference type="Proteomes" id="UP000439678"/>
    </source>
</evidence>
<comment type="subcellular location">
    <subcellularLocation>
        <location evidence="1 5">Cytoplasm</location>
    </subcellularLocation>
</comment>
<dbReference type="GO" id="GO:0006415">
    <property type="term" value="P:translational termination"/>
    <property type="evidence" value="ECO:0007669"/>
    <property type="project" value="UniProtKB-UniRule"/>
</dbReference>
<evidence type="ECO:0000313" key="14">
    <source>
        <dbReference type="EMBL" id="TNF66063.1"/>
    </source>
</evidence>
<dbReference type="Proteomes" id="UP000516705">
    <property type="component" value="Chromosome"/>
</dbReference>
<dbReference type="CDD" id="cd00520">
    <property type="entry name" value="RRF"/>
    <property type="match status" value="1"/>
</dbReference>
<evidence type="ECO:0000256" key="5">
    <source>
        <dbReference type="HAMAP-Rule" id="MF_00040"/>
    </source>
</evidence>
<dbReference type="Proteomes" id="UP000308186">
    <property type="component" value="Unassembled WGS sequence"/>
</dbReference>
<evidence type="ECO:0000313" key="17">
    <source>
        <dbReference type="Proteomes" id="UP000308186"/>
    </source>
</evidence>
<evidence type="ECO:0000313" key="10">
    <source>
        <dbReference type="EMBL" id="MDB8614384.1"/>
    </source>
</evidence>
<keyword evidence="4 5" id="KW-0648">Protein biosynthesis</keyword>
<dbReference type="EMBL" id="NSIW01000008">
    <property type="protein sequence ID" value="PZD56488.1"/>
    <property type="molecule type" value="Genomic_DNA"/>
</dbReference>
<dbReference type="Gene3D" id="1.10.132.20">
    <property type="entry name" value="Ribosome-recycling factor"/>
    <property type="match status" value="1"/>
</dbReference>
<dbReference type="PANTHER" id="PTHR20982:SF3">
    <property type="entry name" value="MITOCHONDRIAL RIBOSOME RECYCLING FACTOR PSEUDO 1"/>
    <property type="match status" value="1"/>
</dbReference>
<dbReference type="PANTHER" id="PTHR20982">
    <property type="entry name" value="RIBOSOME RECYCLING FACTOR"/>
    <property type="match status" value="1"/>
</dbReference>
<evidence type="ECO:0000256" key="1">
    <source>
        <dbReference type="ARBA" id="ARBA00004496"/>
    </source>
</evidence>
<dbReference type="EMBL" id="VDCW01000016">
    <property type="protein sequence ID" value="TNF66063.1"/>
    <property type="molecule type" value="Genomic_DNA"/>
</dbReference>
<reference evidence="12 16" key="2">
    <citation type="submission" date="2017-08" db="EMBL/GenBank/DDBJ databases">
        <title>Streptococcus salivarius strain HS0302 Genome.</title>
        <authorList>
            <person name="Smith J."/>
            <person name="Deng P."/>
            <person name="Geng M."/>
        </authorList>
    </citation>
    <scope>NUCLEOTIDE SEQUENCE [LARGE SCALE GENOMIC DNA]</scope>
    <source>
        <strain evidence="12 16">HS0302</strain>
    </source>
</reference>
<gene>
    <name evidence="5 9" type="primary">frr</name>
    <name evidence="12" type="ORF">CKU37_05340</name>
    <name evidence="8" type="ORF">DL07_02190</name>
    <name evidence="14" type="ORF">FBF48_09815</name>
    <name evidence="11" type="ORF">GMC65_06790</name>
    <name evidence="13" type="ORF">HRE60_01980</name>
    <name evidence="9" type="ORF">PNU22_02045</name>
    <name evidence="10" type="ORF">PNU26_08250</name>
</gene>
<comment type="similarity">
    <text evidence="2 5">Belongs to the RRF family.</text>
</comment>
<evidence type="ECO:0000259" key="7">
    <source>
        <dbReference type="Pfam" id="PF01765"/>
    </source>
</evidence>
<dbReference type="EMBL" id="JJMT01000012">
    <property type="protein sequence ID" value="KEO45294.1"/>
    <property type="molecule type" value="Genomic_DNA"/>
</dbReference>
<dbReference type="FunFam" id="3.30.1360.40:FF:000001">
    <property type="entry name" value="Ribosome-recycling factor"/>
    <property type="match status" value="1"/>
</dbReference>